<dbReference type="Proteomes" id="UP001215598">
    <property type="component" value="Unassembled WGS sequence"/>
</dbReference>
<gene>
    <name evidence="1" type="ORF">B0H16DRAFT_1239364</name>
</gene>
<dbReference type="AlphaFoldDB" id="A0AAD7JGL0"/>
<proteinExistence type="predicted"/>
<protein>
    <submittedName>
        <fullName evidence="1">Uncharacterized protein</fullName>
    </submittedName>
</protein>
<evidence type="ECO:0000313" key="2">
    <source>
        <dbReference type="Proteomes" id="UP001215598"/>
    </source>
</evidence>
<evidence type="ECO:0000313" key="1">
    <source>
        <dbReference type="EMBL" id="KAJ7764354.1"/>
    </source>
</evidence>
<keyword evidence="2" id="KW-1185">Reference proteome</keyword>
<name>A0AAD7JGL0_9AGAR</name>
<dbReference type="EMBL" id="JARKIB010000028">
    <property type="protein sequence ID" value="KAJ7764354.1"/>
    <property type="molecule type" value="Genomic_DNA"/>
</dbReference>
<feature type="non-terminal residue" evidence="1">
    <location>
        <position position="156"/>
    </location>
</feature>
<reference evidence="1" key="1">
    <citation type="submission" date="2023-03" db="EMBL/GenBank/DDBJ databases">
        <title>Massive genome expansion in bonnet fungi (Mycena s.s.) driven by repeated elements and novel gene families across ecological guilds.</title>
        <authorList>
            <consortium name="Lawrence Berkeley National Laboratory"/>
            <person name="Harder C.B."/>
            <person name="Miyauchi S."/>
            <person name="Viragh M."/>
            <person name="Kuo A."/>
            <person name="Thoen E."/>
            <person name="Andreopoulos B."/>
            <person name="Lu D."/>
            <person name="Skrede I."/>
            <person name="Drula E."/>
            <person name="Henrissat B."/>
            <person name="Morin E."/>
            <person name="Kohler A."/>
            <person name="Barry K."/>
            <person name="LaButti K."/>
            <person name="Morin E."/>
            <person name="Salamov A."/>
            <person name="Lipzen A."/>
            <person name="Mereny Z."/>
            <person name="Hegedus B."/>
            <person name="Baldrian P."/>
            <person name="Stursova M."/>
            <person name="Weitz H."/>
            <person name="Taylor A."/>
            <person name="Grigoriev I.V."/>
            <person name="Nagy L.G."/>
            <person name="Martin F."/>
            <person name="Kauserud H."/>
        </authorList>
    </citation>
    <scope>NUCLEOTIDE SEQUENCE</scope>
    <source>
        <strain evidence="1">CBHHK182m</strain>
    </source>
</reference>
<sequence length="156" mass="17254">MLRTTRGVVSGSVALLMVSNLTFSPGDLDIYIPASQDQTALGMAQKRLGFDLRRSSARTYDNNLEIKRVHVLVKGTKKLNLITTKGENAISAIFQFHSTIVMNALTSGGLYCAYPSLTLRHKGVANLTSLLRDTSYSTRTRSCYDKYRSRGVEIES</sequence>
<comment type="caution">
    <text evidence="1">The sequence shown here is derived from an EMBL/GenBank/DDBJ whole genome shotgun (WGS) entry which is preliminary data.</text>
</comment>
<organism evidence="1 2">
    <name type="scientific">Mycena metata</name>
    <dbReference type="NCBI Taxonomy" id="1033252"/>
    <lineage>
        <taxon>Eukaryota</taxon>
        <taxon>Fungi</taxon>
        <taxon>Dikarya</taxon>
        <taxon>Basidiomycota</taxon>
        <taxon>Agaricomycotina</taxon>
        <taxon>Agaricomycetes</taxon>
        <taxon>Agaricomycetidae</taxon>
        <taxon>Agaricales</taxon>
        <taxon>Marasmiineae</taxon>
        <taxon>Mycenaceae</taxon>
        <taxon>Mycena</taxon>
    </lineage>
</organism>
<accession>A0AAD7JGL0</accession>